<dbReference type="GO" id="GO:0006935">
    <property type="term" value="P:chemotaxis"/>
    <property type="evidence" value="ECO:0007669"/>
    <property type="project" value="UniProtKB-KW"/>
</dbReference>
<evidence type="ECO:0000256" key="1">
    <source>
        <dbReference type="ARBA" id="ARBA00004429"/>
    </source>
</evidence>
<dbReference type="InterPro" id="IPR004089">
    <property type="entry name" value="MCPsignal_dom"/>
</dbReference>
<feature type="domain" description="T-SNARE coiled-coil homology" evidence="14">
    <location>
        <begin position="610"/>
        <end position="672"/>
    </location>
</feature>
<dbReference type="PANTHER" id="PTHR32089:SF112">
    <property type="entry name" value="LYSOZYME-LIKE PROTEIN-RELATED"/>
    <property type="match status" value="1"/>
</dbReference>
<dbReference type="OrthoDB" id="315417at2"/>
<sequence length="714" mass="76254">MLGVFGSLRISHKIPLLVIISSLLLALAIGLTTYFQAQELAHESNRQKLSGVLAAKEQAVSDYLGGVTADLNSLATNKTVSLALAKLTRHLKKELKANKIDALRQAYATSAPVEERKKVEFAEDGSSYSKTHRSNHEWFLNHITANSYEDLYLFDDDGNMVYSVIKEPDFGHNFVNGPFKDTKLGEAYRNAFSAADGTQFFFDFAPYDGSGGQMAAFMSQPIYRADDVIGVIAIRLNVINLDKIMTNVVGLGQTGETYLAGADGLWRSNSRLSSEPAFMSFQAAPAIVEAVRANEGGFGTFTNWRGNPVEAAFAPIDFLGAKWALVAEQASEEVEAPIDHMRNLMVIITLVLLLIVIAIAFLVSRGITRPLTAMTTSMGALAEGSLDVEIPDQNRQDEIGAMARALLIFKENAEERRRLRDEQEEETKKRVEQAKALNDLVNQFSVTMQQSVETVAASAGTMSDTATDMARNAEDAERQAKEAANASNSASSNVQTAAAAAEELSASIQEINQRVSSSTNISSQAAGEAKSTNEQVNGLVATAERIGEVVNLISDIAEQTNLLALNATIEAARAGDAGKGFAVVANEVKSLATQTAKATEEISVQVSSIQSATSTSAKAIRGISDTIGELDAIAASIAAAVEQQGAATLEIARNAQHASGSTSAVFENVTAVSDAASQTSTAANSVMTASKDLSDQAELMRRELENFVGKIRSI</sequence>
<dbReference type="Pfam" id="PF02743">
    <property type="entry name" value="dCache_1"/>
    <property type="match status" value="1"/>
</dbReference>
<dbReference type="SUPFAM" id="SSF58104">
    <property type="entry name" value="Methyl-accepting chemotaxis protein (MCP) signaling domain"/>
    <property type="match status" value="1"/>
</dbReference>
<dbReference type="EMBL" id="QRDW01000005">
    <property type="protein sequence ID" value="RED49761.1"/>
    <property type="molecule type" value="Genomic_DNA"/>
</dbReference>
<evidence type="ECO:0000313" key="16">
    <source>
        <dbReference type="EMBL" id="RED49761.1"/>
    </source>
</evidence>
<evidence type="ECO:0000256" key="6">
    <source>
        <dbReference type="ARBA" id="ARBA00022989"/>
    </source>
</evidence>
<feature type="transmembrane region" description="Helical" evidence="12">
    <location>
        <begin position="344"/>
        <end position="364"/>
    </location>
</feature>
<keyword evidence="2" id="KW-1003">Cell membrane</keyword>
<dbReference type="SMART" id="SM00304">
    <property type="entry name" value="HAMP"/>
    <property type="match status" value="1"/>
</dbReference>
<keyword evidence="17" id="KW-1185">Reference proteome</keyword>
<dbReference type="PROSITE" id="PS50111">
    <property type="entry name" value="CHEMOTAXIS_TRANSDUC_2"/>
    <property type="match status" value="1"/>
</dbReference>
<keyword evidence="8 10" id="KW-0807">Transducer</keyword>
<evidence type="ECO:0000256" key="3">
    <source>
        <dbReference type="ARBA" id="ARBA00022500"/>
    </source>
</evidence>
<comment type="subcellular location">
    <subcellularLocation>
        <location evidence="1">Cell inner membrane</location>
        <topology evidence="1">Multi-pass membrane protein</topology>
    </subcellularLocation>
</comment>
<dbReference type="Pfam" id="PF00015">
    <property type="entry name" value="MCPsignal"/>
    <property type="match status" value="1"/>
</dbReference>
<keyword evidence="4" id="KW-0997">Cell inner membrane</keyword>
<dbReference type="PROSITE" id="PS50192">
    <property type="entry name" value="T_SNARE"/>
    <property type="match status" value="1"/>
</dbReference>
<dbReference type="PROSITE" id="PS50885">
    <property type="entry name" value="HAMP"/>
    <property type="match status" value="1"/>
</dbReference>
<protein>
    <submittedName>
        <fullName evidence="16">Methyl-accepting chemotaxis protein</fullName>
    </submittedName>
</protein>
<dbReference type="InterPro" id="IPR033479">
    <property type="entry name" value="dCache_1"/>
</dbReference>
<comment type="similarity">
    <text evidence="9">Belongs to the methyl-accepting chemotaxis (MCP) protein family.</text>
</comment>
<evidence type="ECO:0000256" key="12">
    <source>
        <dbReference type="SAM" id="Phobius"/>
    </source>
</evidence>
<dbReference type="CDD" id="cd18773">
    <property type="entry name" value="PDC1_HK_sensor"/>
    <property type="match status" value="1"/>
</dbReference>
<evidence type="ECO:0000256" key="8">
    <source>
        <dbReference type="ARBA" id="ARBA00023224"/>
    </source>
</evidence>
<keyword evidence="3" id="KW-0145">Chemotaxis</keyword>
<keyword evidence="7 12" id="KW-0472">Membrane</keyword>
<name>A0A3D9HKE8_9PROT</name>
<evidence type="ECO:0000256" key="10">
    <source>
        <dbReference type="PROSITE-ProRule" id="PRU00284"/>
    </source>
</evidence>
<dbReference type="SMART" id="SM00283">
    <property type="entry name" value="MA"/>
    <property type="match status" value="1"/>
</dbReference>
<evidence type="ECO:0000256" key="5">
    <source>
        <dbReference type="ARBA" id="ARBA00022692"/>
    </source>
</evidence>
<feature type="region of interest" description="Disordered" evidence="11">
    <location>
        <begin position="469"/>
        <end position="494"/>
    </location>
</feature>
<dbReference type="GO" id="GO:0005886">
    <property type="term" value="C:plasma membrane"/>
    <property type="evidence" value="ECO:0007669"/>
    <property type="project" value="UniProtKB-SubCell"/>
</dbReference>
<dbReference type="AlphaFoldDB" id="A0A3D9HKE8"/>
<feature type="domain" description="HAMP" evidence="15">
    <location>
        <begin position="365"/>
        <end position="418"/>
    </location>
</feature>
<dbReference type="CDD" id="cd06225">
    <property type="entry name" value="HAMP"/>
    <property type="match status" value="1"/>
</dbReference>
<dbReference type="RefSeq" id="WP_115937014.1">
    <property type="nucleotide sequence ID" value="NZ_QRDW01000005.1"/>
</dbReference>
<dbReference type="Gene3D" id="1.10.287.950">
    <property type="entry name" value="Methyl-accepting chemotaxis protein"/>
    <property type="match status" value="2"/>
</dbReference>
<comment type="caution">
    <text evidence="16">The sequence shown here is derived from an EMBL/GenBank/DDBJ whole genome shotgun (WGS) entry which is preliminary data.</text>
</comment>
<evidence type="ECO:0000259" key="14">
    <source>
        <dbReference type="PROSITE" id="PS50192"/>
    </source>
</evidence>
<organism evidence="16 17">
    <name type="scientific">Aestuariispira insulae</name>
    <dbReference type="NCBI Taxonomy" id="1461337"/>
    <lineage>
        <taxon>Bacteria</taxon>
        <taxon>Pseudomonadati</taxon>
        <taxon>Pseudomonadota</taxon>
        <taxon>Alphaproteobacteria</taxon>
        <taxon>Rhodospirillales</taxon>
        <taxon>Kiloniellaceae</taxon>
        <taxon>Aestuariispira</taxon>
    </lineage>
</organism>
<evidence type="ECO:0000256" key="2">
    <source>
        <dbReference type="ARBA" id="ARBA00022475"/>
    </source>
</evidence>
<evidence type="ECO:0000256" key="4">
    <source>
        <dbReference type="ARBA" id="ARBA00022519"/>
    </source>
</evidence>
<evidence type="ECO:0000259" key="15">
    <source>
        <dbReference type="PROSITE" id="PS50885"/>
    </source>
</evidence>
<evidence type="ECO:0000256" key="9">
    <source>
        <dbReference type="ARBA" id="ARBA00029447"/>
    </source>
</evidence>
<feature type="domain" description="Methyl-accepting transducer" evidence="13">
    <location>
        <begin position="451"/>
        <end position="694"/>
    </location>
</feature>
<reference evidence="16 17" key="1">
    <citation type="submission" date="2018-07" db="EMBL/GenBank/DDBJ databases">
        <title>Genomic Encyclopedia of Type Strains, Phase III (KMG-III): the genomes of soil and plant-associated and newly described type strains.</title>
        <authorList>
            <person name="Whitman W."/>
        </authorList>
    </citation>
    <scope>NUCLEOTIDE SEQUENCE [LARGE SCALE GENOMIC DNA]</scope>
    <source>
        <strain evidence="16 17">CECT 8488</strain>
    </source>
</reference>
<evidence type="ECO:0000256" key="11">
    <source>
        <dbReference type="SAM" id="MobiDB-lite"/>
    </source>
</evidence>
<evidence type="ECO:0000259" key="13">
    <source>
        <dbReference type="PROSITE" id="PS50111"/>
    </source>
</evidence>
<dbReference type="PANTHER" id="PTHR32089">
    <property type="entry name" value="METHYL-ACCEPTING CHEMOTAXIS PROTEIN MCPB"/>
    <property type="match status" value="1"/>
</dbReference>
<feature type="compositionally biased region" description="Basic and acidic residues" evidence="11">
    <location>
        <begin position="471"/>
        <end position="481"/>
    </location>
</feature>
<proteinExistence type="inferred from homology"/>
<dbReference type="Gene3D" id="6.10.340.10">
    <property type="match status" value="1"/>
</dbReference>
<keyword evidence="6 12" id="KW-1133">Transmembrane helix</keyword>
<gene>
    <name evidence="16" type="ORF">DFP90_105132</name>
</gene>
<dbReference type="Gene3D" id="3.30.450.20">
    <property type="entry name" value="PAS domain"/>
    <property type="match status" value="1"/>
</dbReference>
<accession>A0A3D9HKE8</accession>
<dbReference type="InterPro" id="IPR003660">
    <property type="entry name" value="HAMP_dom"/>
</dbReference>
<dbReference type="InterPro" id="IPR000727">
    <property type="entry name" value="T_SNARE_dom"/>
</dbReference>
<evidence type="ECO:0000256" key="7">
    <source>
        <dbReference type="ARBA" id="ARBA00023136"/>
    </source>
</evidence>
<dbReference type="Proteomes" id="UP000256845">
    <property type="component" value="Unassembled WGS sequence"/>
</dbReference>
<evidence type="ECO:0000313" key="17">
    <source>
        <dbReference type="Proteomes" id="UP000256845"/>
    </source>
</evidence>
<dbReference type="Pfam" id="PF00672">
    <property type="entry name" value="HAMP"/>
    <property type="match status" value="1"/>
</dbReference>
<keyword evidence="5 12" id="KW-0812">Transmembrane</keyword>
<dbReference type="GO" id="GO:0007165">
    <property type="term" value="P:signal transduction"/>
    <property type="evidence" value="ECO:0007669"/>
    <property type="project" value="UniProtKB-KW"/>
</dbReference>
<feature type="compositionally biased region" description="Low complexity" evidence="11">
    <location>
        <begin position="482"/>
        <end position="494"/>
    </location>
</feature>